<accession>A0ABU1AVV7</accession>
<feature type="domain" description="Glycosyl hydrolase family 13 catalytic" evidence="2">
    <location>
        <begin position="207"/>
        <end position="659"/>
    </location>
</feature>
<gene>
    <name evidence="3" type="ORF">QEH52_12270</name>
</gene>
<proteinExistence type="predicted"/>
<dbReference type="EMBL" id="JARXHW010000028">
    <property type="protein sequence ID" value="MDQ8208290.1"/>
    <property type="molecule type" value="Genomic_DNA"/>
</dbReference>
<reference evidence="3 4" key="1">
    <citation type="submission" date="2023-04" db="EMBL/GenBank/DDBJ databases">
        <title>A novel bacteria isolated from coastal sediment.</title>
        <authorList>
            <person name="Liu X.-J."/>
            <person name="Du Z.-J."/>
        </authorList>
    </citation>
    <scope>NUCLEOTIDE SEQUENCE [LARGE SCALE GENOMIC DNA]</scope>
    <source>
        <strain evidence="3 4">SDUM461003</strain>
    </source>
</reference>
<sequence>MKAPLTHTALFIGAASLAQAAGYLEVNAPGYDFRSAEYTTTHVFVDEIVGTSVDIEILYNLAGFSNITDVEVFTNVNRRDLARIDKDSDGYADGIQPIDGNSITDSPADVDPSTGHYYAPLNMTDGDSNNIWELTIPASKTGAYRLTARFKTSDSIAENNYDPNNWIWYGLRDHAVVVSPVDAREVRLYEINVFNIEASGDTFETRSTFEDLHNAAGAAHNASNRWDLSYLKNLGMNWLWFQPIHPNGIDGREPNDGWGGSGDPYDPGSPYAVKNFFEVNELMTINYNGANTIAQNRAASMTAFQNFVAAADTEEVGIMLDAPFNHTAFDVELAQIGVDLFERSGETWAPTDEIRDRDARFFSADGNYGNRATGAGDIAAGPDRFDFGKWNDVKDVFFGRYDSLVEYDSEPERSSYNSEGDWFDFTDSDWTNDDDTVAPGLQNVTRRVWDYFAEYAVFWLDQTGYVDGTPKIEANRHLGIDGLRCDFGQGLPPRAWEYMINVARTRKWNFVMMSESLDGGAVTYRSNRHFDILNENITFSLNSASDKASYRSIFDGRRNAYGQGLVLLNNTSHDEATPSDPWESVVRTAAVGMMDGTSMIFPGQELGIAGTFGYSHYENNFGKDIPHFKRWNSMMPIWNDGNFGNDQLYPVYSGIQTARKNSPALTSSNRWFLDGDGNNTKIFAAAKYETANASPASSDVVLGFVNVDRNNAQSDNFKIPESLAPLLGLQDGRTYNVKNIAAYLNDSIGMSGRRDTWLWGSGITGADLKDSGFFVSLNKVPTTDGDWSSAPYEAQYLKVYDVTAPTTTPATPDMPNNYAYEIGTEATFDWEDVAADSAGVVPDYEVTVIINSGDPTTYITSESEYTVSASEGQQVSISVRAVNPNATENKGPTSSQSQFVKLLSANGDEDHDGLSNADEKIAGTNPLDNSSRFVIGDQTVASNGDFTLTWDPVGGKTYTIQSRVDLVAGDWINDATGQSSGSWTDTNPDPEKKFYRIVVE</sequence>
<dbReference type="SUPFAM" id="SSF51445">
    <property type="entry name" value="(Trans)glycosidases"/>
    <property type="match status" value="1"/>
</dbReference>
<feature type="chain" id="PRO_5046352956" description="Glycosyl hydrolase family 13 catalytic domain-containing protein" evidence="1">
    <location>
        <begin position="21"/>
        <end position="1000"/>
    </location>
</feature>
<evidence type="ECO:0000256" key="1">
    <source>
        <dbReference type="SAM" id="SignalP"/>
    </source>
</evidence>
<dbReference type="PANTHER" id="PTHR10357">
    <property type="entry name" value="ALPHA-AMYLASE FAMILY MEMBER"/>
    <property type="match status" value="1"/>
</dbReference>
<feature type="signal peptide" evidence="1">
    <location>
        <begin position="1"/>
        <end position="20"/>
    </location>
</feature>
<evidence type="ECO:0000313" key="3">
    <source>
        <dbReference type="EMBL" id="MDQ8208290.1"/>
    </source>
</evidence>
<keyword evidence="4" id="KW-1185">Reference proteome</keyword>
<dbReference type="SMART" id="SM00642">
    <property type="entry name" value="Aamy"/>
    <property type="match status" value="1"/>
</dbReference>
<organism evidence="3 4">
    <name type="scientific">Thalassobacterium maritimum</name>
    <dbReference type="NCBI Taxonomy" id="3041265"/>
    <lineage>
        <taxon>Bacteria</taxon>
        <taxon>Pseudomonadati</taxon>
        <taxon>Verrucomicrobiota</taxon>
        <taxon>Opitutia</taxon>
        <taxon>Puniceicoccales</taxon>
        <taxon>Coraliomargaritaceae</taxon>
        <taxon>Thalassobacterium</taxon>
    </lineage>
</organism>
<dbReference type="Proteomes" id="UP001225316">
    <property type="component" value="Unassembled WGS sequence"/>
</dbReference>
<name>A0ABU1AVV7_9BACT</name>
<comment type="caution">
    <text evidence="3">The sequence shown here is derived from an EMBL/GenBank/DDBJ whole genome shotgun (WGS) entry which is preliminary data.</text>
</comment>
<dbReference type="PANTHER" id="PTHR10357:SF205">
    <property type="entry name" value="O-GLYCOSYL HYDROLASE FAMILY 13"/>
    <property type="match status" value="1"/>
</dbReference>
<dbReference type="InterPro" id="IPR006047">
    <property type="entry name" value="GH13_cat_dom"/>
</dbReference>
<keyword evidence="1" id="KW-0732">Signal</keyword>
<dbReference type="RefSeq" id="WP_308950808.1">
    <property type="nucleotide sequence ID" value="NZ_JARXHW010000028.1"/>
</dbReference>
<evidence type="ECO:0000313" key="4">
    <source>
        <dbReference type="Proteomes" id="UP001225316"/>
    </source>
</evidence>
<dbReference type="Gene3D" id="3.20.20.80">
    <property type="entry name" value="Glycosidases"/>
    <property type="match status" value="2"/>
</dbReference>
<evidence type="ECO:0000259" key="2">
    <source>
        <dbReference type="SMART" id="SM00642"/>
    </source>
</evidence>
<protein>
    <recommendedName>
        <fullName evidence="2">Glycosyl hydrolase family 13 catalytic domain-containing protein</fullName>
    </recommendedName>
</protein>
<dbReference type="InterPro" id="IPR017853">
    <property type="entry name" value="GH"/>
</dbReference>